<comment type="similarity">
    <text evidence="1">Belongs to the sulfatase family.</text>
</comment>
<dbReference type="AlphaFoldDB" id="A0A517MMM6"/>
<feature type="chain" id="PRO_5022089271" evidence="3">
    <location>
        <begin position="22"/>
        <end position="450"/>
    </location>
</feature>
<feature type="domain" description="Sulfatase N-terminal" evidence="4">
    <location>
        <begin position="27"/>
        <end position="338"/>
    </location>
</feature>
<dbReference type="PANTHER" id="PTHR42693:SF53">
    <property type="entry name" value="ENDO-4-O-SULFATASE"/>
    <property type="match status" value="1"/>
</dbReference>
<keyword evidence="3" id="KW-0732">Signal</keyword>
<evidence type="ECO:0000313" key="6">
    <source>
        <dbReference type="Proteomes" id="UP000320672"/>
    </source>
</evidence>
<keyword evidence="6" id="KW-1185">Reference proteome</keyword>
<evidence type="ECO:0000256" key="2">
    <source>
        <dbReference type="ARBA" id="ARBA00022801"/>
    </source>
</evidence>
<keyword evidence="2 5" id="KW-0378">Hydrolase</keyword>
<reference evidence="5 6" key="1">
    <citation type="submission" date="2019-02" db="EMBL/GenBank/DDBJ databases">
        <title>Deep-cultivation of Planctomycetes and their phenomic and genomic characterization uncovers novel biology.</title>
        <authorList>
            <person name="Wiegand S."/>
            <person name="Jogler M."/>
            <person name="Boedeker C."/>
            <person name="Pinto D."/>
            <person name="Vollmers J."/>
            <person name="Rivas-Marin E."/>
            <person name="Kohn T."/>
            <person name="Peeters S.H."/>
            <person name="Heuer A."/>
            <person name="Rast P."/>
            <person name="Oberbeckmann S."/>
            <person name="Bunk B."/>
            <person name="Jeske O."/>
            <person name="Meyerdierks A."/>
            <person name="Storesund J.E."/>
            <person name="Kallscheuer N."/>
            <person name="Luecker S."/>
            <person name="Lage O.M."/>
            <person name="Pohl T."/>
            <person name="Merkel B.J."/>
            <person name="Hornburger P."/>
            <person name="Mueller R.-W."/>
            <person name="Bruemmer F."/>
            <person name="Labrenz M."/>
            <person name="Spormann A.M."/>
            <person name="Op den Camp H."/>
            <person name="Overmann J."/>
            <person name="Amann R."/>
            <person name="Jetten M.S.M."/>
            <person name="Mascher T."/>
            <person name="Medema M.H."/>
            <person name="Devos D.P."/>
            <person name="Kaster A.-K."/>
            <person name="Ovreas L."/>
            <person name="Rohde M."/>
            <person name="Galperin M.Y."/>
            <person name="Jogler C."/>
        </authorList>
    </citation>
    <scope>NUCLEOTIDE SEQUENCE [LARGE SCALE GENOMIC DNA]</scope>
    <source>
        <strain evidence="5 6">FF011L</strain>
    </source>
</reference>
<dbReference type="InterPro" id="IPR050738">
    <property type="entry name" value="Sulfatase"/>
</dbReference>
<name>A0A517MMM6_9BACT</name>
<evidence type="ECO:0000313" key="5">
    <source>
        <dbReference type="EMBL" id="QDS96134.1"/>
    </source>
</evidence>
<dbReference type="OrthoDB" id="9783154at2"/>
<evidence type="ECO:0000256" key="1">
    <source>
        <dbReference type="ARBA" id="ARBA00008779"/>
    </source>
</evidence>
<sequence precursor="true">MKNPSTNLLFFALVCFNVANASESTPPNILFIFADDIGQEVLECYGGQSYKTPHLNELAKTGMKFTHASSMPVCHPSRLTLMSGRYPFRHGRVNWGDYPKEAEAHTFSNYLKQAGYRTGIAGKWQLCLLGDDPLHPRRMGFDHWDLFGWHEGPRYYEPMIYQNGKVRTDTLGHYGPDLYVRSIIDFMKRNREQPFLAYYSMAVAHEVTDDLTPPVPHGPHGRYDNYAEMVAETDRNVGRLMAALNALGLREKTLILFVADNGTPPEIIIRAEGNELIKIPVVSRRNGQDVPGGKKQLTDAGTNVPMIANWPGTIKPGQVVDDLVDFSDFLPTFMDLAGHTLPADLQLDGVSFANRLRGTGASPRSFTYCEEAVLPKPGGVEPDGESSGLKWVRNQDWKLYNDGRLFHMAEDPLEQYPFSVSADKAEQARIRKQLEKVFADLGLSTPSQSN</sequence>
<dbReference type="GO" id="GO:0004065">
    <property type="term" value="F:arylsulfatase activity"/>
    <property type="evidence" value="ECO:0007669"/>
    <property type="project" value="UniProtKB-EC"/>
</dbReference>
<evidence type="ECO:0000259" key="4">
    <source>
        <dbReference type="Pfam" id="PF00884"/>
    </source>
</evidence>
<dbReference type="RefSeq" id="WP_145354319.1">
    <property type="nucleotide sequence ID" value="NZ_CP036262.1"/>
</dbReference>
<feature type="signal peptide" evidence="3">
    <location>
        <begin position="1"/>
        <end position="21"/>
    </location>
</feature>
<dbReference type="InterPro" id="IPR000917">
    <property type="entry name" value="Sulfatase_N"/>
</dbReference>
<accession>A0A517MMM6</accession>
<dbReference type="KEGG" id="rml:FF011L_49410"/>
<dbReference type="EC" id="3.1.6.1" evidence="5"/>
<dbReference type="Pfam" id="PF00884">
    <property type="entry name" value="Sulfatase"/>
    <property type="match status" value="1"/>
</dbReference>
<dbReference type="CDD" id="cd16151">
    <property type="entry name" value="sulfatase_like"/>
    <property type="match status" value="1"/>
</dbReference>
<dbReference type="EMBL" id="CP036262">
    <property type="protein sequence ID" value="QDS96134.1"/>
    <property type="molecule type" value="Genomic_DNA"/>
</dbReference>
<organism evidence="5 6">
    <name type="scientific">Roseimaritima multifibrata</name>
    <dbReference type="NCBI Taxonomy" id="1930274"/>
    <lineage>
        <taxon>Bacteria</taxon>
        <taxon>Pseudomonadati</taxon>
        <taxon>Planctomycetota</taxon>
        <taxon>Planctomycetia</taxon>
        <taxon>Pirellulales</taxon>
        <taxon>Pirellulaceae</taxon>
        <taxon>Roseimaritima</taxon>
    </lineage>
</organism>
<dbReference type="Proteomes" id="UP000320672">
    <property type="component" value="Chromosome"/>
</dbReference>
<dbReference type="Gene3D" id="3.40.720.10">
    <property type="entry name" value="Alkaline Phosphatase, subunit A"/>
    <property type="match status" value="1"/>
</dbReference>
<proteinExistence type="inferred from homology"/>
<dbReference type="SUPFAM" id="SSF53649">
    <property type="entry name" value="Alkaline phosphatase-like"/>
    <property type="match status" value="1"/>
</dbReference>
<dbReference type="PANTHER" id="PTHR42693">
    <property type="entry name" value="ARYLSULFATASE FAMILY MEMBER"/>
    <property type="match status" value="1"/>
</dbReference>
<evidence type="ECO:0000256" key="3">
    <source>
        <dbReference type="SAM" id="SignalP"/>
    </source>
</evidence>
<gene>
    <name evidence="5" type="primary">atsA_44</name>
    <name evidence="5" type="ORF">FF011L_49410</name>
</gene>
<protein>
    <submittedName>
        <fullName evidence="5">Arylsulfatase</fullName>
        <ecNumber evidence="5">3.1.6.1</ecNumber>
    </submittedName>
</protein>
<dbReference type="InterPro" id="IPR017850">
    <property type="entry name" value="Alkaline_phosphatase_core_sf"/>
</dbReference>